<dbReference type="GO" id="GO:0003677">
    <property type="term" value="F:DNA binding"/>
    <property type="evidence" value="ECO:0007669"/>
    <property type="project" value="InterPro"/>
</dbReference>
<feature type="region of interest" description="Disordered" evidence="5">
    <location>
        <begin position="52"/>
        <end position="81"/>
    </location>
</feature>
<dbReference type="GeneID" id="62196047"/>
<dbReference type="Proteomes" id="UP000662931">
    <property type="component" value="Chromosome 3"/>
</dbReference>
<keyword evidence="8" id="KW-1185">Reference proteome</keyword>
<evidence type="ECO:0000256" key="4">
    <source>
        <dbReference type="ARBA" id="ARBA00023242"/>
    </source>
</evidence>
<evidence type="ECO:0000256" key="3">
    <source>
        <dbReference type="ARBA" id="ARBA00023163"/>
    </source>
</evidence>
<dbReference type="GO" id="GO:0008270">
    <property type="term" value="F:zinc ion binding"/>
    <property type="evidence" value="ECO:0007669"/>
    <property type="project" value="InterPro"/>
</dbReference>
<reference evidence="7" key="1">
    <citation type="submission" date="2020-10" db="EMBL/GenBank/DDBJ databases">
        <authorList>
            <person name="Roach M.J.R."/>
        </authorList>
    </citation>
    <scope>NUCLEOTIDE SEQUENCE</scope>
    <source>
        <strain evidence="7">CBS 1945</strain>
    </source>
</reference>
<feature type="region of interest" description="Disordered" evidence="5">
    <location>
        <begin position="285"/>
        <end position="305"/>
    </location>
</feature>
<evidence type="ECO:0000256" key="5">
    <source>
        <dbReference type="SAM" id="MobiDB-lite"/>
    </source>
</evidence>
<evidence type="ECO:0000256" key="2">
    <source>
        <dbReference type="ARBA" id="ARBA00023015"/>
    </source>
</evidence>
<evidence type="ECO:0000313" key="8">
    <source>
        <dbReference type="Proteomes" id="UP000662931"/>
    </source>
</evidence>
<keyword evidence="1" id="KW-0862">Zinc</keyword>
<dbReference type="SMART" id="SM00906">
    <property type="entry name" value="Fungal_trans"/>
    <property type="match status" value="1"/>
</dbReference>
<keyword evidence="3" id="KW-0804">Transcription</keyword>
<dbReference type="InterPro" id="IPR007219">
    <property type="entry name" value="XnlR_reg_dom"/>
</dbReference>
<feature type="compositionally biased region" description="Basic and acidic residues" evidence="5">
    <location>
        <begin position="52"/>
        <end position="69"/>
    </location>
</feature>
<evidence type="ECO:0000256" key="1">
    <source>
        <dbReference type="ARBA" id="ARBA00022833"/>
    </source>
</evidence>
<dbReference type="GO" id="GO:0005634">
    <property type="term" value="C:nucleus"/>
    <property type="evidence" value="ECO:0007669"/>
    <property type="project" value="TreeGrafter"/>
</dbReference>
<protein>
    <recommendedName>
        <fullName evidence="6">Xylanolytic transcriptional activator regulatory domain-containing protein</fullName>
    </recommendedName>
</protein>
<organism evidence="7 8">
    <name type="scientific">Eeniella nana</name>
    <name type="common">Yeast</name>
    <name type="synonym">Brettanomyces nanus</name>
    <dbReference type="NCBI Taxonomy" id="13502"/>
    <lineage>
        <taxon>Eukaryota</taxon>
        <taxon>Fungi</taxon>
        <taxon>Dikarya</taxon>
        <taxon>Ascomycota</taxon>
        <taxon>Saccharomycotina</taxon>
        <taxon>Pichiomycetes</taxon>
        <taxon>Pichiales</taxon>
        <taxon>Pichiaceae</taxon>
        <taxon>Brettanomyces</taxon>
    </lineage>
</organism>
<dbReference type="PANTHER" id="PTHR31668:SF10">
    <property type="entry name" value="ZN(II)2CYS6 TRANSCRIPTION FACTOR (EUROFUNG)"/>
    <property type="match status" value="1"/>
</dbReference>
<dbReference type="AlphaFoldDB" id="A0A875S4J8"/>
<evidence type="ECO:0000313" key="7">
    <source>
        <dbReference type="EMBL" id="QPG75295.1"/>
    </source>
</evidence>
<sequence>MLCTRRGGNCSFNESIQVTRPKKKPSEPQIHFYVPKVKQNDTDVVREIDEDCRGEKEMSNTNEAHRDVTSAEDDNDSVRPTELTDSINYSTQMKSVGRNSSSEAIDVCTTTVNSIDSGVPLGASESLLSTSEYIPNLENQPPVTPIQSYEFDLPLTIDMWNIMFQDLQNDSLHVDMKNTRLSSKAEANSQVSTVSSPFSSSVTKAGSSALAPTITVGDIQQLPSFHLQSQGINRFGVCSLQQIRKYIKGSVDADEAIKVQYLTENSYMDPYIYTKLAHEDEGPVEGEFSGGEFPVPTSRRSPTSRLGSFSQMDLSGVSSASDESVFYRKLVEQTPDNIHSTGSSILLVRNDPGMSRQDVATKEKIRALIGSFGPRLLLIYFRYINPFLPLFSRGLFYFGTNQNMLEFHNSLLATLLTLGMDYWAIDPVLQQYTPPSDITLFKIARSAMMEEQEMPNYSSLQACILLSQKRPVDLSKPDTPFVWTVLGMAASLAETMGYNHECLEWHIPSWDKRLRRRIWWCFLVQDTWFAACYGLPLHIASRYWHVSPLTPNDFESYSMNERDSENFKLSVVSFCFMVNISSLVATICDEFLYSHMSSFSFETIYRMGWQLLDKVTAMEEDSPRSLQVSSQITGQIAWANASIQLAIQAAKLIILRHLLHKLKASDERSQHRYRDSIFDSSLDCLRSILCLVGKIKADHFQYFWYSWSRLNFALAANFFLLVYSLVESAQERDTVKGLLDNYRWWLRCNNSSFSDLSLALAVLDRAYAEGLERIAR</sequence>
<feature type="domain" description="Xylanolytic transcriptional activator regulatory" evidence="6">
    <location>
        <begin position="482"/>
        <end position="554"/>
    </location>
</feature>
<proteinExistence type="predicted"/>
<dbReference type="GO" id="GO:0001080">
    <property type="term" value="P:nitrogen catabolite activation of transcription from RNA polymerase II promoter"/>
    <property type="evidence" value="ECO:0007669"/>
    <property type="project" value="TreeGrafter"/>
</dbReference>
<dbReference type="CDD" id="cd12148">
    <property type="entry name" value="fungal_TF_MHR"/>
    <property type="match status" value="1"/>
</dbReference>
<dbReference type="KEGG" id="bnn:FOA43_002646"/>
<dbReference type="OrthoDB" id="1924787at2759"/>
<evidence type="ECO:0000259" key="6">
    <source>
        <dbReference type="SMART" id="SM00906"/>
    </source>
</evidence>
<dbReference type="RefSeq" id="XP_038778860.1">
    <property type="nucleotide sequence ID" value="XM_038922932.1"/>
</dbReference>
<keyword evidence="2" id="KW-0805">Transcription regulation</keyword>
<dbReference type="EMBL" id="CP064814">
    <property type="protein sequence ID" value="QPG75295.1"/>
    <property type="molecule type" value="Genomic_DNA"/>
</dbReference>
<dbReference type="GO" id="GO:0006351">
    <property type="term" value="P:DNA-templated transcription"/>
    <property type="evidence" value="ECO:0007669"/>
    <property type="project" value="InterPro"/>
</dbReference>
<dbReference type="PANTHER" id="PTHR31668">
    <property type="entry name" value="GLUCOSE TRANSPORT TRANSCRIPTION REGULATOR RGT1-RELATED-RELATED"/>
    <property type="match status" value="1"/>
</dbReference>
<accession>A0A875S4J8</accession>
<gene>
    <name evidence="7" type="ORF">FOA43_002646</name>
</gene>
<keyword evidence="4" id="KW-0539">Nucleus</keyword>
<dbReference type="InterPro" id="IPR050797">
    <property type="entry name" value="Carb_Metab_Trans_Reg"/>
</dbReference>
<dbReference type="Pfam" id="PF04082">
    <property type="entry name" value="Fungal_trans"/>
    <property type="match status" value="1"/>
</dbReference>
<name>A0A875S4J8_EENNA</name>